<comment type="similarity">
    <text evidence="7">Belongs to the binding-protein-dependent transport system permease family.</text>
</comment>
<dbReference type="EMBL" id="CP034185">
    <property type="protein sequence ID" value="AZI44628.1"/>
    <property type="molecule type" value="Genomic_DNA"/>
</dbReference>
<keyword evidence="6 7" id="KW-0472">Membrane</keyword>
<dbReference type="PANTHER" id="PTHR30614">
    <property type="entry name" value="MEMBRANE COMPONENT OF AMINO ACID ABC TRANSPORTER"/>
    <property type="match status" value="1"/>
</dbReference>
<dbReference type="InterPro" id="IPR010065">
    <property type="entry name" value="AA_ABC_transptr_permease_3TM"/>
</dbReference>
<keyword evidence="4 7" id="KW-0812">Transmembrane</keyword>
<feature type="transmembrane region" description="Helical" evidence="7">
    <location>
        <begin position="205"/>
        <end position="229"/>
    </location>
</feature>
<accession>A0A3G8YH59</accession>
<feature type="transmembrane region" description="Helical" evidence="7">
    <location>
        <begin position="63"/>
        <end position="82"/>
    </location>
</feature>
<feature type="transmembrane region" description="Helical" evidence="7">
    <location>
        <begin position="153"/>
        <end position="172"/>
    </location>
</feature>
<evidence type="ECO:0000256" key="6">
    <source>
        <dbReference type="ARBA" id="ARBA00023136"/>
    </source>
</evidence>
<evidence type="ECO:0000259" key="8">
    <source>
        <dbReference type="PROSITE" id="PS50928"/>
    </source>
</evidence>
<dbReference type="PROSITE" id="PS50928">
    <property type="entry name" value="ABC_TM1"/>
    <property type="match status" value="1"/>
</dbReference>
<dbReference type="InterPro" id="IPR035906">
    <property type="entry name" value="MetI-like_sf"/>
</dbReference>
<evidence type="ECO:0000256" key="7">
    <source>
        <dbReference type="RuleBase" id="RU363032"/>
    </source>
</evidence>
<dbReference type="SUPFAM" id="SSF161098">
    <property type="entry name" value="MetI-like"/>
    <property type="match status" value="1"/>
</dbReference>
<dbReference type="GO" id="GO:0022857">
    <property type="term" value="F:transmembrane transporter activity"/>
    <property type="evidence" value="ECO:0007669"/>
    <property type="project" value="InterPro"/>
</dbReference>
<dbReference type="Pfam" id="PF00528">
    <property type="entry name" value="BPD_transp_1"/>
    <property type="match status" value="1"/>
</dbReference>
<reference evidence="9 10" key="1">
    <citation type="submission" date="2018-11" db="EMBL/GenBank/DDBJ databases">
        <title>Deinococcus shelandsis sp. nov., isolated from South Shetland Islands soil of Antarctica.</title>
        <authorList>
            <person name="Tian J."/>
        </authorList>
    </citation>
    <scope>NUCLEOTIDE SEQUENCE [LARGE SCALE GENOMIC DNA]</scope>
    <source>
        <strain evidence="9 10">S14-83T</strain>
        <plasmid evidence="9 10">unnamed1</plasmid>
    </source>
</reference>
<keyword evidence="10" id="KW-1185">Reference proteome</keyword>
<geneLocation type="plasmid" evidence="9 10">
    <name>unnamed1</name>
</geneLocation>
<evidence type="ECO:0000256" key="4">
    <source>
        <dbReference type="ARBA" id="ARBA00022692"/>
    </source>
</evidence>
<dbReference type="AlphaFoldDB" id="A0A3G8YH59"/>
<dbReference type="RefSeq" id="WP_124874450.1">
    <property type="nucleotide sequence ID" value="NZ_CP034185.1"/>
</dbReference>
<keyword evidence="5 7" id="KW-1133">Transmembrane helix</keyword>
<evidence type="ECO:0000256" key="1">
    <source>
        <dbReference type="ARBA" id="ARBA00004651"/>
    </source>
</evidence>
<dbReference type="PANTHER" id="PTHR30614:SF41">
    <property type="entry name" value="INNER MEMBRANE AMINO-ACID ABC TRANSPORTER PERMEASE PROTEIN YHDY"/>
    <property type="match status" value="1"/>
</dbReference>
<name>A0A3G8YH59_9DEIO</name>
<dbReference type="InterPro" id="IPR000515">
    <property type="entry name" value="MetI-like"/>
</dbReference>
<feature type="domain" description="ABC transmembrane type-1" evidence="8">
    <location>
        <begin position="208"/>
        <end position="397"/>
    </location>
</feature>
<dbReference type="Proteomes" id="UP000276417">
    <property type="component" value="Plasmid unnamed1"/>
</dbReference>
<feature type="transmembrane region" description="Helical" evidence="7">
    <location>
        <begin position="378"/>
        <end position="397"/>
    </location>
</feature>
<evidence type="ECO:0000313" key="10">
    <source>
        <dbReference type="Proteomes" id="UP000276417"/>
    </source>
</evidence>
<gene>
    <name evidence="9" type="ORF">EHF33_17160</name>
</gene>
<evidence type="ECO:0000256" key="3">
    <source>
        <dbReference type="ARBA" id="ARBA00022475"/>
    </source>
</evidence>
<dbReference type="NCBIfam" id="TIGR01726">
    <property type="entry name" value="HEQRo_perm_3TM"/>
    <property type="match status" value="1"/>
</dbReference>
<feature type="transmembrane region" description="Helical" evidence="7">
    <location>
        <begin position="179"/>
        <end position="199"/>
    </location>
</feature>
<feature type="transmembrane region" description="Helical" evidence="7">
    <location>
        <begin position="103"/>
        <end position="124"/>
    </location>
</feature>
<dbReference type="GO" id="GO:0043190">
    <property type="term" value="C:ATP-binding cassette (ABC) transporter complex"/>
    <property type="evidence" value="ECO:0007669"/>
    <property type="project" value="InterPro"/>
</dbReference>
<feature type="transmembrane region" description="Helical" evidence="7">
    <location>
        <begin position="277"/>
        <end position="296"/>
    </location>
</feature>
<evidence type="ECO:0000256" key="2">
    <source>
        <dbReference type="ARBA" id="ARBA00022448"/>
    </source>
</evidence>
<sequence>MTVKPSVQPSGGASLAWLSYFVPGLGQLLVGQTLYGVQFLAAAALVWAIAFPVLQGGSWDGRVLALIAIAALHLGAGITAAADHRRRQGAEFTYAAQQTYKRWSVIVASAVVLFIAGLLVRWIVTLPSWNEVQRNFLFLLIGRFRSEQFADEIWRLWGFGALVLGGGAAFLMTQLKAKFAWVPLVLGVVIGVVMLFPTISPQVNIGGLALSLILAILGIVGAIPLGLLFGVGRTNTLPVMRGLSTIYVELFRSLPFITVIFWFFIFVPYVLGEGTQFWAVVAALALFTGAYVAEIVRAGIQALPTGQAEAARALGLSGTQTMLQVILPQAVRNMIPPLVGQFISLFKDTSLVSIIGLIELAGAGRITANRVVTATFEIYLTVALLYFIFAYLLSLLARRLEAPAGAR</sequence>
<dbReference type="CDD" id="cd06261">
    <property type="entry name" value="TM_PBP2"/>
    <property type="match status" value="1"/>
</dbReference>
<comment type="subcellular location">
    <subcellularLocation>
        <location evidence="1 7">Cell membrane</location>
        <topology evidence="1 7">Multi-pass membrane protein</topology>
    </subcellularLocation>
</comment>
<protein>
    <submittedName>
        <fullName evidence="9">Amino acid ABC transporter permease</fullName>
    </submittedName>
</protein>
<evidence type="ECO:0000313" key="9">
    <source>
        <dbReference type="EMBL" id="AZI44628.1"/>
    </source>
</evidence>
<organism evidence="9 10">
    <name type="scientific">Deinococcus psychrotolerans</name>
    <dbReference type="NCBI Taxonomy" id="2489213"/>
    <lineage>
        <taxon>Bacteria</taxon>
        <taxon>Thermotogati</taxon>
        <taxon>Deinococcota</taxon>
        <taxon>Deinococci</taxon>
        <taxon>Deinococcales</taxon>
        <taxon>Deinococcaceae</taxon>
        <taxon>Deinococcus</taxon>
    </lineage>
</organism>
<evidence type="ECO:0000256" key="5">
    <source>
        <dbReference type="ARBA" id="ARBA00022989"/>
    </source>
</evidence>
<dbReference type="OrthoDB" id="9805999at2"/>
<keyword evidence="3" id="KW-1003">Cell membrane</keyword>
<feature type="transmembrane region" description="Helical" evidence="7">
    <location>
        <begin position="250"/>
        <end position="271"/>
    </location>
</feature>
<dbReference type="KEGG" id="dph:EHF33_17160"/>
<dbReference type="GO" id="GO:0006865">
    <property type="term" value="P:amino acid transport"/>
    <property type="evidence" value="ECO:0007669"/>
    <property type="project" value="TreeGrafter"/>
</dbReference>
<keyword evidence="9" id="KW-0614">Plasmid</keyword>
<feature type="transmembrane region" description="Helical" evidence="7">
    <location>
        <begin position="12"/>
        <end position="30"/>
    </location>
</feature>
<proteinExistence type="inferred from homology"/>
<dbReference type="Gene3D" id="1.10.3720.10">
    <property type="entry name" value="MetI-like"/>
    <property type="match status" value="1"/>
</dbReference>
<feature type="transmembrane region" description="Helical" evidence="7">
    <location>
        <begin position="37"/>
        <end position="57"/>
    </location>
</feature>
<keyword evidence="2 7" id="KW-0813">Transport</keyword>
<dbReference type="InterPro" id="IPR043429">
    <property type="entry name" value="ArtM/GltK/GlnP/TcyL/YhdX-like"/>
</dbReference>